<organism evidence="1">
    <name type="scientific">Agrobacterium rosae</name>
    <dbReference type="NCBI Taxonomy" id="1972867"/>
    <lineage>
        <taxon>Bacteria</taxon>
        <taxon>Pseudomonadati</taxon>
        <taxon>Pseudomonadota</taxon>
        <taxon>Alphaproteobacteria</taxon>
        <taxon>Hyphomicrobiales</taxon>
        <taxon>Rhizobiaceae</taxon>
        <taxon>Rhizobium/Agrobacterium group</taxon>
        <taxon>Agrobacterium</taxon>
    </lineage>
</organism>
<comment type="caution">
    <text evidence="1">The sequence shown here is derived from an EMBL/GenBank/DDBJ whole genome shotgun (WGS) entry which is preliminary data.</text>
</comment>
<accession>A0AAW9FI18</accession>
<dbReference type="AlphaFoldDB" id="A0AAW9FI18"/>
<protein>
    <submittedName>
        <fullName evidence="1">Uncharacterized protein</fullName>
    </submittedName>
</protein>
<dbReference type="RefSeq" id="WP_320202820.1">
    <property type="nucleotide sequence ID" value="NZ_CP192781.1"/>
</dbReference>
<name>A0AAW9FI18_9HYPH</name>
<gene>
    <name evidence="1" type="ORF">RMR22_11185</name>
</gene>
<reference evidence="1" key="1">
    <citation type="journal article" date="2023" name="Phytobiomes J">
        <title>Deciphering the key players within the bacterial microbiota associated with aerial crown gall tumors on rhododendron: Insights into the gallobiome.</title>
        <authorList>
            <person name="Kuzmanovic N."/>
            <person name="Nesme J."/>
            <person name="Wolf J."/>
            <person name="Neumann-Schaal M."/>
            <person name="Petersen J."/>
            <person name="Fernandez-Gnecco G."/>
            <person name="Sproeer C."/>
            <person name="Bunk B."/>
            <person name="Overmann J."/>
            <person name="Sorensen S.J."/>
            <person name="Idczak E."/>
            <person name="Smalla K."/>
        </authorList>
    </citation>
    <scope>NUCLEOTIDE SEQUENCE</scope>
    <source>
        <strain evidence="1">Rho-11.1</strain>
    </source>
</reference>
<evidence type="ECO:0000313" key="1">
    <source>
        <dbReference type="EMBL" id="MDX8302816.1"/>
    </source>
</evidence>
<proteinExistence type="predicted"/>
<dbReference type="EMBL" id="JAVRAF010000003">
    <property type="protein sequence ID" value="MDX8302816.1"/>
    <property type="molecule type" value="Genomic_DNA"/>
</dbReference>
<sequence length="159" mass="18069">MAKDVALLSEIEKKNLLYAVYGETNPIKAYEAKIISSILTIHTGEYFWRFQKGIFCKNCRRELTALDYLLSAFKSHSVEFIVKQICPEYEETGECDHEADAITVERIDVVERGTTITCVNCGTDDVSPTYDLYAHPGCKGYTIRMSPEMYNMLCVRVGI</sequence>